<dbReference type="InterPro" id="IPR005122">
    <property type="entry name" value="Uracil-DNA_glycosylase-like"/>
</dbReference>
<keyword evidence="11" id="KW-0234">DNA repair</keyword>
<dbReference type="InterPro" id="IPR036895">
    <property type="entry name" value="Uracil-DNA_glycosylase-like_sf"/>
</dbReference>
<dbReference type="EC" id="3.2.2.27" evidence="3"/>
<evidence type="ECO:0000256" key="6">
    <source>
        <dbReference type="ARBA" id="ARBA00022723"/>
    </source>
</evidence>
<keyword evidence="7" id="KW-0227">DNA damage</keyword>
<dbReference type="InterPro" id="IPR051536">
    <property type="entry name" value="UDG_Type-4/5"/>
</dbReference>
<evidence type="ECO:0000256" key="7">
    <source>
        <dbReference type="ARBA" id="ARBA00022763"/>
    </source>
</evidence>
<keyword evidence="5" id="KW-0004">4Fe-4S</keyword>
<comment type="similarity">
    <text evidence="2">Belongs to the uracil-DNA glycosylase (UDG) superfamily. Type 4 (UDGa) family.</text>
</comment>
<evidence type="ECO:0000256" key="3">
    <source>
        <dbReference type="ARBA" id="ARBA00012030"/>
    </source>
</evidence>
<evidence type="ECO:0000256" key="2">
    <source>
        <dbReference type="ARBA" id="ARBA00006521"/>
    </source>
</evidence>
<dbReference type="Gene3D" id="3.40.470.10">
    <property type="entry name" value="Uracil-DNA glycosylase-like domain"/>
    <property type="match status" value="1"/>
</dbReference>
<dbReference type="GO" id="GO:0004844">
    <property type="term" value="F:uracil DNA N-glycosylase activity"/>
    <property type="evidence" value="ECO:0007669"/>
    <property type="project" value="UniProtKB-EC"/>
</dbReference>
<dbReference type="SMART" id="SM00986">
    <property type="entry name" value="UDG"/>
    <property type="match status" value="1"/>
</dbReference>
<dbReference type="PANTHER" id="PTHR33693">
    <property type="entry name" value="TYPE-5 URACIL-DNA GLYCOSYLASE"/>
    <property type="match status" value="1"/>
</dbReference>
<reference evidence="13 14" key="1">
    <citation type="submission" date="2018-05" db="EMBL/GenBank/DDBJ databases">
        <title>Acuticoccus sediminis sp. nov., isolated from deep-sea sediment of Indian Ocean.</title>
        <authorList>
            <person name="Liu X."/>
            <person name="Lai Q."/>
            <person name="Du Y."/>
            <person name="Sun F."/>
            <person name="Zhang X."/>
            <person name="Wang S."/>
            <person name="Shao Z."/>
        </authorList>
    </citation>
    <scope>NUCLEOTIDE SEQUENCE [LARGE SCALE GENOMIC DNA]</scope>
    <source>
        <strain evidence="13 14">PTG4-2</strain>
    </source>
</reference>
<evidence type="ECO:0000313" key="14">
    <source>
        <dbReference type="Proteomes" id="UP000249590"/>
    </source>
</evidence>
<dbReference type="EMBL" id="QHHQ01000003">
    <property type="protein sequence ID" value="RAI00437.1"/>
    <property type="molecule type" value="Genomic_DNA"/>
</dbReference>
<evidence type="ECO:0000256" key="9">
    <source>
        <dbReference type="ARBA" id="ARBA00023004"/>
    </source>
</evidence>
<dbReference type="RefSeq" id="WP_111346371.1">
    <property type="nucleotide sequence ID" value="NZ_JAIWKD010000008.1"/>
</dbReference>
<evidence type="ECO:0000259" key="12">
    <source>
        <dbReference type="SMART" id="SM00986"/>
    </source>
</evidence>
<keyword evidence="6" id="KW-0479">Metal-binding</keyword>
<comment type="caution">
    <text evidence="13">The sequence shown here is derived from an EMBL/GenBank/DDBJ whole genome shotgun (WGS) entry which is preliminary data.</text>
</comment>
<dbReference type="GO" id="GO:0046872">
    <property type="term" value="F:metal ion binding"/>
    <property type="evidence" value="ECO:0007669"/>
    <property type="project" value="UniProtKB-KW"/>
</dbReference>
<evidence type="ECO:0000256" key="8">
    <source>
        <dbReference type="ARBA" id="ARBA00022801"/>
    </source>
</evidence>
<dbReference type="NCBIfam" id="TIGR00758">
    <property type="entry name" value="UDG_fam4"/>
    <property type="match status" value="1"/>
</dbReference>
<organism evidence="13 14">
    <name type="scientific">Acuticoccus sediminis</name>
    <dbReference type="NCBI Taxonomy" id="2184697"/>
    <lineage>
        <taxon>Bacteria</taxon>
        <taxon>Pseudomonadati</taxon>
        <taxon>Pseudomonadota</taxon>
        <taxon>Alphaproteobacteria</taxon>
        <taxon>Hyphomicrobiales</taxon>
        <taxon>Amorphaceae</taxon>
        <taxon>Acuticoccus</taxon>
    </lineage>
</organism>
<dbReference type="InterPro" id="IPR005273">
    <property type="entry name" value="Ura-DNA_glyco_family4"/>
</dbReference>
<evidence type="ECO:0000256" key="4">
    <source>
        <dbReference type="ARBA" id="ARBA00019403"/>
    </source>
</evidence>
<dbReference type="AlphaFoldDB" id="A0A8B2NLG8"/>
<name>A0A8B2NLG8_9HYPH</name>
<protein>
    <recommendedName>
        <fullName evidence="4">Type-4 uracil-DNA glycosylase</fullName>
        <ecNumber evidence="3">3.2.2.27</ecNumber>
    </recommendedName>
</protein>
<evidence type="ECO:0000256" key="11">
    <source>
        <dbReference type="ARBA" id="ARBA00023204"/>
    </source>
</evidence>
<keyword evidence="10" id="KW-0411">Iron-sulfur</keyword>
<dbReference type="OrthoDB" id="5290748at2"/>
<keyword evidence="14" id="KW-1185">Reference proteome</keyword>
<evidence type="ECO:0000256" key="1">
    <source>
        <dbReference type="ARBA" id="ARBA00001400"/>
    </source>
</evidence>
<dbReference type="Proteomes" id="UP000249590">
    <property type="component" value="Unassembled WGS sequence"/>
</dbReference>
<dbReference type="GO" id="GO:0051539">
    <property type="term" value="F:4 iron, 4 sulfur cluster binding"/>
    <property type="evidence" value="ECO:0007669"/>
    <property type="project" value="UniProtKB-KW"/>
</dbReference>
<evidence type="ECO:0000313" key="13">
    <source>
        <dbReference type="EMBL" id="RAI00437.1"/>
    </source>
</evidence>
<evidence type="ECO:0000256" key="5">
    <source>
        <dbReference type="ARBA" id="ARBA00022485"/>
    </source>
</evidence>
<dbReference type="SMART" id="SM00987">
    <property type="entry name" value="UreE_C"/>
    <property type="match status" value="1"/>
</dbReference>
<dbReference type="SUPFAM" id="SSF52141">
    <property type="entry name" value="Uracil-DNA glycosylase-like"/>
    <property type="match status" value="1"/>
</dbReference>
<proteinExistence type="inferred from homology"/>
<keyword evidence="9" id="KW-0408">Iron</keyword>
<dbReference type="Pfam" id="PF03167">
    <property type="entry name" value="UDG"/>
    <property type="match status" value="1"/>
</dbReference>
<accession>A0A8B2NLG8</accession>
<gene>
    <name evidence="13" type="ORF">DLJ53_14300</name>
</gene>
<feature type="domain" description="Uracil-DNA glycosylase-like" evidence="12">
    <location>
        <begin position="104"/>
        <end position="254"/>
    </location>
</feature>
<sequence length="266" mass="28996">MEEPQHTRDPLRGFFSACGVTVMLAETPQNRFAEGVAVEEPSFDDMPLADSDDWVDEPAPAVEDEAVHAAREVARTAPDLAALHQALARFDGCPLKALARSTCHGEGPVGAPIMFVGEAPGRDEDEAGRPFVGRSGQLLEKMLAAIGMTREAVYISNVIPWRPPANRTPSPIETATCEVFVRREIALVRPKVLVALGGAAAKTLFSTDTGIMRQRGNWVRFDTGDGEVDAVAMFHPAYLLRTPGEKRRAWQDLLSIRRKLKELGAL</sequence>
<keyword evidence="8" id="KW-0378">Hydrolase</keyword>
<dbReference type="PANTHER" id="PTHR33693:SF1">
    <property type="entry name" value="TYPE-4 URACIL-DNA GLYCOSYLASE"/>
    <property type="match status" value="1"/>
</dbReference>
<dbReference type="GO" id="GO:0006281">
    <property type="term" value="P:DNA repair"/>
    <property type="evidence" value="ECO:0007669"/>
    <property type="project" value="UniProtKB-KW"/>
</dbReference>
<comment type="catalytic activity">
    <reaction evidence="1">
        <text>Hydrolyzes single-stranded DNA or mismatched double-stranded DNA and polynucleotides, releasing free uracil.</text>
        <dbReference type="EC" id="3.2.2.27"/>
    </reaction>
</comment>
<evidence type="ECO:0000256" key="10">
    <source>
        <dbReference type="ARBA" id="ARBA00023014"/>
    </source>
</evidence>
<dbReference type="CDD" id="cd10030">
    <property type="entry name" value="UDG-F4_TTUDGA_SPO1dp_like"/>
    <property type="match status" value="1"/>
</dbReference>